<feature type="domain" description="Ferritin-like" evidence="1">
    <location>
        <begin position="111"/>
        <end position="275"/>
    </location>
</feature>
<protein>
    <recommendedName>
        <fullName evidence="1">Ferritin-like domain-containing protein</fullName>
    </recommendedName>
</protein>
<dbReference type="AlphaFoldDB" id="A0A0U5BB99"/>
<sequence length="307" mass="33260">MTREGEGDGLLLDGEGLGDALRCEGVGDIGFDAQVGESHVFVYLVLSSEVLSLAAGVGPPPPIAYSGAVASWFKRPGTRATPAPTVRSRDTAVAALKIDLHELTPPADHFFGQCAALHLTFFEQLSHAASNAPQVADKDALARVSGVMLERYEALVARIDHHKLDRTATIQPHLAGAAEFERRTMGADWHEQVAAAHVTIGFLTDFWVNLAAGLDRDDRAAVEQALRAENIEPTLHAIVERVIAANPRLSSRLAVWCRRLVGDTLLQARSALVMHDDHARDQAQIDPVMTELIGEHTRRMDRLGLTA</sequence>
<name>A0A0U5BB99_9MICO</name>
<dbReference type="Gene3D" id="1.20.1260.10">
    <property type="match status" value="1"/>
</dbReference>
<reference evidence="2 3" key="2">
    <citation type="submission" date="2016-01" db="EMBL/GenBank/DDBJ databases">
        <title>Microcella alkaliphila JAM AC0309 whole genome shotgun sequence.</title>
        <authorList>
            <person name="Kurata A."/>
            <person name="Hirose Y."/>
            <person name="Kishimoto N."/>
            <person name="Kobayashi T."/>
        </authorList>
    </citation>
    <scope>NUCLEOTIDE SEQUENCE [LARGE SCALE GENOMIC DNA]</scope>
    <source>
        <strain evidence="2 3">JAM AC0309</strain>
    </source>
</reference>
<accession>A0A0U5BB99</accession>
<dbReference type="EMBL" id="AP017315">
    <property type="protein sequence ID" value="BAU33017.1"/>
    <property type="molecule type" value="Genomic_DNA"/>
</dbReference>
<dbReference type="InterPro" id="IPR012347">
    <property type="entry name" value="Ferritin-like"/>
</dbReference>
<evidence type="ECO:0000259" key="1">
    <source>
        <dbReference type="Pfam" id="PF13794"/>
    </source>
</evidence>
<dbReference type="InterPro" id="IPR059125">
    <property type="entry name" value="Ferritin_actino"/>
</dbReference>
<evidence type="ECO:0000313" key="2">
    <source>
        <dbReference type="EMBL" id="BAU33017.1"/>
    </source>
</evidence>
<dbReference type="Proteomes" id="UP000218965">
    <property type="component" value="Chromosome"/>
</dbReference>
<organism evidence="2 3">
    <name type="scientific">Microcella alkaliphila</name>
    <dbReference type="NCBI Taxonomy" id="279828"/>
    <lineage>
        <taxon>Bacteria</taxon>
        <taxon>Bacillati</taxon>
        <taxon>Actinomycetota</taxon>
        <taxon>Actinomycetes</taxon>
        <taxon>Micrococcales</taxon>
        <taxon>Microbacteriaceae</taxon>
        <taxon>Microcella</taxon>
    </lineage>
</organism>
<dbReference type="OrthoDB" id="3728083at2"/>
<proteinExistence type="predicted"/>
<reference evidence="3" key="1">
    <citation type="submission" date="2015-12" db="EMBL/GenBank/DDBJ databases">
        <authorList>
            <person name="Shamseldin A."/>
            <person name="Moawad H."/>
            <person name="Abd El-Rahim W.M."/>
            <person name="Sadowsky M.J."/>
        </authorList>
    </citation>
    <scope>NUCLEOTIDE SEQUENCE [LARGE SCALE GENOMIC DNA]</scope>
    <source>
        <strain evidence="3">JAM AC0309</strain>
    </source>
</reference>
<dbReference type="Pfam" id="PF13794">
    <property type="entry name" value="MiaE_2"/>
    <property type="match status" value="1"/>
</dbReference>
<dbReference type="KEGG" id="malk:MalAC0309_2174"/>
<gene>
    <name evidence="2" type="ORF">MalAC0309_2174</name>
</gene>
<evidence type="ECO:0000313" key="3">
    <source>
        <dbReference type="Proteomes" id="UP000218965"/>
    </source>
</evidence>